<dbReference type="PANTHER" id="PTHR48449">
    <property type="entry name" value="DUF1985 DOMAIN-CONTAINING PROTEIN"/>
    <property type="match status" value="1"/>
</dbReference>
<evidence type="ECO:0000256" key="3">
    <source>
        <dbReference type="ARBA" id="ARBA00022801"/>
    </source>
</evidence>
<feature type="non-terminal residue" evidence="6">
    <location>
        <position position="917"/>
    </location>
</feature>
<dbReference type="Gene3D" id="3.40.395.10">
    <property type="entry name" value="Adenoviral Proteinase, Chain A"/>
    <property type="match status" value="1"/>
</dbReference>
<dbReference type="SUPFAM" id="SSF54001">
    <property type="entry name" value="Cysteine proteinases"/>
    <property type="match status" value="1"/>
</dbReference>
<comment type="caution">
    <text evidence="6">The sequence shown here is derived from an EMBL/GenBank/DDBJ whole genome shotgun (WGS) entry which is preliminary data.</text>
</comment>
<evidence type="ECO:0000313" key="7">
    <source>
        <dbReference type="Proteomes" id="UP000824890"/>
    </source>
</evidence>
<dbReference type="EMBL" id="JAGKQM010000019">
    <property type="protein sequence ID" value="KAH0859059.1"/>
    <property type="molecule type" value="Genomic_DNA"/>
</dbReference>
<dbReference type="Proteomes" id="UP000824890">
    <property type="component" value="Unassembled WGS sequence"/>
</dbReference>
<evidence type="ECO:0000259" key="5">
    <source>
        <dbReference type="PROSITE" id="PS50600"/>
    </source>
</evidence>
<feature type="domain" description="Ubiquitin-like protease family profile" evidence="5">
    <location>
        <begin position="725"/>
        <end position="917"/>
    </location>
</feature>
<evidence type="ECO:0000313" key="6">
    <source>
        <dbReference type="EMBL" id="KAH0859059.1"/>
    </source>
</evidence>
<name>A0ABQ7XT10_BRANA</name>
<keyword evidence="2" id="KW-0645">Protease</keyword>
<evidence type="ECO:0000256" key="2">
    <source>
        <dbReference type="ARBA" id="ARBA00022670"/>
    </source>
</evidence>
<protein>
    <recommendedName>
        <fullName evidence="5">Ubiquitin-like protease family profile domain-containing protein</fullName>
    </recommendedName>
</protein>
<dbReference type="PROSITE" id="PS50600">
    <property type="entry name" value="ULP_PROTEASE"/>
    <property type="match status" value="1"/>
</dbReference>
<feature type="region of interest" description="Disordered" evidence="4">
    <location>
        <begin position="462"/>
        <end position="486"/>
    </location>
</feature>
<evidence type="ECO:0000256" key="4">
    <source>
        <dbReference type="SAM" id="MobiDB-lite"/>
    </source>
</evidence>
<dbReference type="InterPro" id="IPR015410">
    <property type="entry name" value="DUF1985"/>
</dbReference>
<feature type="region of interest" description="Disordered" evidence="4">
    <location>
        <begin position="501"/>
        <end position="551"/>
    </location>
</feature>
<dbReference type="PANTHER" id="PTHR48449:SF2">
    <property type="entry name" value="UBIQUITIN-LIKE PROTEASE FAMILY PROFILE DOMAIN-CONTAINING PROTEIN"/>
    <property type="match status" value="1"/>
</dbReference>
<feature type="region of interest" description="Disordered" evidence="4">
    <location>
        <begin position="271"/>
        <end position="300"/>
    </location>
</feature>
<comment type="similarity">
    <text evidence="1">Belongs to the peptidase C48 family.</text>
</comment>
<dbReference type="InterPro" id="IPR003653">
    <property type="entry name" value="Peptidase_C48_C"/>
</dbReference>
<dbReference type="InterPro" id="IPR038765">
    <property type="entry name" value="Papain-like_cys_pep_sf"/>
</dbReference>
<sequence>MKFSRLVEFPEDVDDEVTGPLPEMMFAEGEEPVGVRVLTYQSSRAINTILKALDNDEIQHLRKTSFRKLVEIAEKPGFSGRFARYLLSRQLKVEKKHEAWFRFAGKPIIFSLREFAIVTGLPCGEFPKKSKSKKKKNINEKPYWPEIFGRVEEMRVSRAVKMLRKKTVTDKDIRMKLACLAIVSSVLLSTNLRMKMLKEYAEMLVDMEEFFAFLWGSQAFDILMTSIKKRDEISLSQNTIALKGFALALQLVIVEAVPALTKVVQEACSSSESYSDDDDADRHATKTKKKTLSPGHAQEVDRKAEAMMTSIIPPDPARPVNESLVKWSDDVVDAKVENLVRIISRNQVIRKEMIRGGVSKVDVDRMRENVKEGGKNNNKERSRRTPEIDRIDGTIAAAVASVKEVSTSGLAYQSSVIATVDAMLRNFKTEILSCFPKGFPQPPVEAVHPTPVADGGAIAEVPTNRSPPAADGVATRDVPQYSTPAMRGSNEEIVDDVMGNLSHFSTPPRFRKTGSEAQSRRHRSQKSIGRQAAENMHVNVSPRLQSQKPTSAKRLSLLVSDVKFLSHISGSVDCLAGDQAHKESLSAQNQTHESRRENAVHIPIEPEIPSFSLCLTQELRTVQPAYIVVLGENNKYKKPEDDIEPEASDTEDSLICRKSKRLRHVPPQLIIDYQCGPVILNRAREEQLYGSSDYDSSEICEKYTRLKMLLKKECILFSVINVGSLSVTGKDLIDIGERNGFLPGRVVDILTRLVASNFMNQALGRGDTTTVFLDSRLQCLLSRNYPRIKKSKSKEAYVFSKAMVDLVSKSYSKNTHVARFYIPFNVDRKHWVGLFVNIQSSKIFVLDCNTGVIMDEALVKELLPISNMFPYLLKHIGNVEQPNGNEMVVERMKGLSSLTPTVIPVEIQKAAIMLKDN</sequence>
<dbReference type="Pfam" id="PF02902">
    <property type="entry name" value="Peptidase_C48"/>
    <property type="match status" value="1"/>
</dbReference>
<organism evidence="6 7">
    <name type="scientific">Brassica napus</name>
    <name type="common">Rape</name>
    <dbReference type="NCBI Taxonomy" id="3708"/>
    <lineage>
        <taxon>Eukaryota</taxon>
        <taxon>Viridiplantae</taxon>
        <taxon>Streptophyta</taxon>
        <taxon>Embryophyta</taxon>
        <taxon>Tracheophyta</taxon>
        <taxon>Spermatophyta</taxon>
        <taxon>Magnoliopsida</taxon>
        <taxon>eudicotyledons</taxon>
        <taxon>Gunneridae</taxon>
        <taxon>Pentapetalae</taxon>
        <taxon>rosids</taxon>
        <taxon>malvids</taxon>
        <taxon>Brassicales</taxon>
        <taxon>Brassicaceae</taxon>
        <taxon>Brassiceae</taxon>
        <taxon>Brassica</taxon>
    </lineage>
</organism>
<dbReference type="Pfam" id="PF09331">
    <property type="entry name" value="DUF1985"/>
    <property type="match status" value="1"/>
</dbReference>
<gene>
    <name evidence="6" type="ORF">HID58_087320</name>
</gene>
<proteinExistence type="inferred from homology"/>
<accession>A0ABQ7XT10</accession>
<keyword evidence="7" id="KW-1185">Reference proteome</keyword>
<reference evidence="6 7" key="1">
    <citation type="submission" date="2021-05" db="EMBL/GenBank/DDBJ databases">
        <title>Genome Assembly of Synthetic Allotetraploid Brassica napus Reveals Homoeologous Exchanges between Subgenomes.</title>
        <authorList>
            <person name="Davis J.T."/>
        </authorList>
    </citation>
    <scope>NUCLEOTIDE SEQUENCE [LARGE SCALE GENOMIC DNA]</scope>
    <source>
        <strain evidence="7">cv. Da-Ae</strain>
        <tissue evidence="6">Seedling</tissue>
    </source>
</reference>
<keyword evidence="3" id="KW-0378">Hydrolase</keyword>
<evidence type="ECO:0000256" key="1">
    <source>
        <dbReference type="ARBA" id="ARBA00005234"/>
    </source>
</evidence>